<dbReference type="EMBL" id="KB320833">
    <property type="protein sequence ID" value="ELW62222.1"/>
    <property type="molecule type" value="Genomic_DNA"/>
</dbReference>
<dbReference type="AlphaFoldDB" id="L9KM53"/>
<feature type="region of interest" description="Disordered" evidence="1">
    <location>
        <begin position="151"/>
        <end position="194"/>
    </location>
</feature>
<reference evidence="3" key="2">
    <citation type="journal article" date="2013" name="Nat. Commun.">
        <title>Genome of the Chinese tree shrew.</title>
        <authorList>
            <person name="Fan Y."/>
            <person name="Huang Z.Y."/>
            <person name="Cao C.C."/>
            <person name="Chen C.S."/>
            <person name="Chen Y.X."/>
            <person name="Fan D.D."/>
            <person name="He J."/>
            <person name="Hou H.L."/>
            <person name="Hu L."/>
            <person name="Hu X.T."/>
            <person name="Jiang X.T."/>
            <person name="Lai R."/>
            <person name="Lang Y.S."/>
            <person name="Liang B."/>
            <person name="Liao S.G."/>
            <person name="Mu D."/>
            <person name="Ma Y.Y."/>
            <person name="Niu Y.Y."/>
            <person name="Sun X.Q."/>
            <person name="Xia J.Q."/>
            <person name="Xiao J."/>
            <person name="Xiong Z.Q."/>
            <person name="Xu L."/>
            <person name="Yang L."/>
            <person name="Zhang Y."/>
            <person name="Zhao W."/>
            <person name="Zhao X.D."/>
            <person name="Zheng Y.T."/>
            <person name="Zhou J.M."/>
            <person name="Zhu Y.B."/>
            <person name="Zhang G.J."/>
            <person name="Wang J."/>
            <person name="Yao Y.G."/>
        </authorList>
    </citation>
    <scope>NUCLEOTIDE SEQUENCE [LARGE SCALE GENOMIC DNA]</scope>
</reference>
<accession>L9KM53</accession>
<evidence type="ECO:0000256" key="1">
    <source>
        <dbReference type="SAM" id="MobiDB-lite"/>
    </source>
</evidence>
<evidence type="ECO:0000313" key="2">
    <source>
        <dbReference type="EMBL" id="ELW62222.1"/>
    </source>
</evidence>
<dbReference type="InParanoid" id="L9KM53"/>
<sequence>MPGRTDTRRPGQPPTPRRVRGRSGRRRPPLAVTLRHPTRTCHTRPPGPGIPAQPGDLHPVQKPRLRPQDLARTRDPLAARDPSPAASPQATASQHSLPACGARAEWSAAEQPAELRPPQQWSPGAGPPPPQPQPVSLLRLGLPLAARIYSRREDAVGKDTAQAHTSLSPAPDGTGGSGPAPRPMGRKRSGAGVAWRNKGRLGGAALAGRLQGFGTEVGLKTWPNPWPLEGPP</sequence>
<feature type="compositionally biased region" description="Basic and acidic residues" evidence="1">
    <location>
        <begin position="66"/>
        <end position="78"/>
    </location>
</feature>
<evidence type="ECO:0000313" key="3">
    <source>
        <dbReference type="Proteomes" id="UP000011518"/>
    </source>
</evidence>
<dbReference type="Proteomes" id="UP000011518">
    <property type="component" value="Unassembled WGS sequence"/>
</dbReference>
<reference evidence="3" key="1">
    <citation type="submission" date="2012-07" db="EMBL/GenBank/DDBJ databases">
        <title>Genome of the Chinese tree shrew, a rising model animal genetically related to primates.</title>
        <authorList>
            <person name="Zhang G."/>
            <person name="Fan Y."/>
            <person name="Yao Y."/>
            <person name="Huang Z."/>
        </authorList>
    </citation>
    <scope>NUCLEOTIDE SEQUENCE [LARGE SCALE GENOMIC DNA]</scope>
</reference>
<proteinExistence type="predicted"/>
<name>L9KM53_TUPCH</name>
<organism evidence="2 3">
    <name type="scientific">Tupaia chinensis</name>
    <name type="common">Chinese tree shrew</name>
    <name type="synonym">Tupaia belangeri chinensis</name>
    <dbReference type="NCBI Taxonomy" id="246437"/>
    <lineage>
        <taxon>Eukaryota</taxon>
        <taxon>Metazoa</taxon>
        <taxon>Chordata</taxon>
        <taxon>Craniata</taxon>
        <taxon>Vertebrata</taxon>
        <taxon>Euteleostomi</taxon>
        <taxon>Mammalia</taxon>
        <taxon>Eutheria</taxon>
        <taxon>Euarchontoglires</taxon>
        <taxon>Scandentia</taxon>
        <taxon>Tupaiidae</taxon>
        <taxon>Tupaia</taxon>
    </lineage>
</organism>
<keyword evidence="3" id="KW-1185">Reference proteome</keyword>
<feature type="compositionally biased region" description="Basic residues" evidence="1">
    <location>
        <begin position="17"/>
        <end position="28"/>
    </location>
</feature>
<protein>
    <submittedName>
        <fullName evidence="2">Uncharacterized protein</fullName>
    </submittedName>
</protein>
<feature type="region of interest" description="Disordered" evidence="1">
    <location>
        <begin position="1"/>
        <end position="139"/>
    </location>
</feature>
<feature type="compositionally biased region" description="Low complexity" evidence="1">
    <location>
        <begin position="82"/>
        <end position="96"/>
    </location>
</feature>
<gene>
    <name evidence="2" type="ORF">TREES_T100004162</name>
</gene>